<organism evidence="2 3">
    <name type="scientific">Algimonas arctica</name>
    <dbReference type="NCBI Taxonomy" id="1479486"/>
    <lineage>
        <taxon>Bacteria</taxon>
        <taxon>Pseudomonadati</taxon>
        <taxon>Pseudomonadota</taxon>
        <taxon>Alphaproteobacteria</taxon>
        <taxon>Maricaulales</taxon>
        <taxon>Robiginitomaculaceae</taxon>
        <taxon>Algimonas</taxon>
    </lineage>
</organism>
<dbReference type="Proteomes" id="UP000634004">
    <property type="component" value="Unassembled WGS sequence"/>
</dbReference>
<dbReference type="SMART" id="SM00327">
    <property type="entry name" value="VWA"/>
    <property type="match status" value="1"/>
</dbReference>
<evidence type="ECO:0000313" key="3">
    <source>
        <dbReference type="Proteomes" id="UP000634004"/>
    </source>
</evidence>
<sequence length="182" mass="18882">MTDFANVVPIIDTSNSMTINGYVAITKRSSKAFVSYAQPGDGLAVVNYDSTARTTYSAGSSLATVDQNLSQAIAAANAIEALTFTGSATAIGSGLIAAATFLDPATTPKAMILLSDGYQNTGPAPLDNLPSYPVYSCAMGPNADIALMQQIATQTGGVYYNAPYPSTMMFIYCLTSALMAQI</sequence>
<dbReference type="EMBL" id="BMZH01000004">
    <property type="protein sequence ID" value="GHA92107.1"/>
    <property type="molecule type" value="Genomic_DNA"/>
</dbReference>
<evidence type="ECO:0000313" key="2">
    <source>
        <dbReference type="EMBL" id="GHA92107.1"/>
    </source>
</evidence>
<protein>
    <recommendedName>
        <fullName evidence="1">VWFA domain-containing protein</fullName>
    </recommendedName>
</protein>
<feature type="domain" description="VWFA" evidence="1">
    <location>
        <begin position="6"/>
        <end position="182"/>
    </location>
</feature>
<dbReference type="AlphaFoldDB" id="A0A8J3CSF5"/>
<dbReference type="InterPro" id="IPR002035">
    <property type="entry name" value="VWF_A"/>
</dbReference>
<dbReference type="RefSeq" id="WP_189496840.1">
    <property type="nucleotide sequence ID" value="NZ_BMZH01000004.1"/>
</dbReference>
<keyword evidence="3" id="KW-1185">Reference proteome</keyword>
<reference evidence="2" key="2">
    <citation type="submission" date="2020-09" db="EMBL/GenBank/DDBJ databases">
        <authorList>
            <person name="Sun Q."/>
            <person name="Kim S."/>
        </authorList>
    </citation>
    <scope>NUCLEOTIDE SEQUENCE</scope>
    <source>
        <strain evidence="2">KCTC 32513</strain>
    </source>
</reference>
<name>A0A8J3CSF5_9PROT</name>
<evidence type="ECO:0000259" key="1">
    <source>
        <dbReference type="PROSITE" id="PS50234"/>
    </source>
</evidence>
<accession>A0A8J3CSF5</accession>
<dbReference type="PANTHER" id="PTHR10579">
    <property type="entry name" value="CALCIUM-ACTIVATED CHLORIDE CHANNEL REGULATOR"/>
    <property type="match status" value="1"/>
</dbReference>
<dbReference type="PROSITE" id="PS50234">
    <property type="entry name" value="VWFA"/>
    <property type="match status" value="1"/>
</dbReference>
<proteinExistence type="predicted"/>
<gene>
    <name evidence="2" type="ORF">GCM10009069_14190</name>
</gene>
<dbReference type="Pfam" id="PF00092">
    <property type="entry name" value="VWA"/>
    <property type="match status" value="1"/>
</dbReference>
<dbReference type="Gene3D" id="3.40.50.410">
    <property type="entry name" value="von Willebrand factor, type A domain"/>
    <property type="match status" value="1"/>
</dbReference>
<comment type="caution">
    <text evidence="2">The sequence shown here is derived from an EMBL/GenBank/DDBJ whole genome shotgun (WGS) entry which is preliminary data.</text>
</comment>
<dbReference type="InterPro" id="IPR036465">
    <property type="entry name" value="vWFA_dom_sf"/>
</dbReference>
<dbReference type="CDD" id="cd00198">
    <property type="entry name" value="vWFA"/>
    <property type="match status" value="1"/>
</dbReference>
<dbReference type="PANTHER" id="PTHR10579:SF43">
    <property type="entry name" value="ZINC FINGER (C3HC4-TYPE RING FINGER) FAMILY PROTEIN"/>
    <property type="match status" value="1"/>
</dbReference>
<reference evidence="2" key="1">
    <citation type="journal article" date="2014" name="Int. J. Syst. Evol. Microbiol.">
        <title>Complete genome sequence of Corynebacterium casei LMG S-19264T (=DSM 44701T), isolated from a smear-ripened cheese.</title>
        <authorList>
            <consortium name="US DOE Joint Genome Institute (JGI-PGF)"/>
            <person name="Walter F."/>
            <person name="Albersmeier A."/>
            <person name="Kalinowski J."/>
            <person name="Ruckert C."/>
        </authorList>
    </citation>
    <scope>NUCLEOTIDE SEQUENCE</scope>
    <source>
        <strain evidence="2">KCTC 32513</strain>
    </source>
</reference>
<dbReference type="SUPFAM" id="SSF53300">
    <property type="entry name" value="vWA-like"/>
    <property type="match status" value="1"/>
</dbReference>
<dbReference type="InterPro" id="IPR051266">
    <property type="entry name" value="CLCR"/>
</dbReference>